<dbReference type="Gene3D" id="3.80.10.10">
    <property type="entry name" value="Ribonuclease Inhibitor"/>
    <property type="match status" value="1"/>
</dbReference>
<evidence type="ECO:0000313" key="1">
    <source>
        <dbReference type="EMBL" id="KAL0010404.1"/>
    </source>
</evidence>
<dbReference type="EMBL" id="JAZDWU010000002">
    <property type="protein sequence ID" value="KAL0010404.1"/>
    <property type="molecule type" value="Genomic_DNA"/>
</dbReference>
<comment type="caution">
    <text evidence="1">The sequence shown here is derived from an EMBL/GenBank/DDBJ whole genome shotgun (WGS) entry which is preliminary data.</text>
</comment>
<proteinExistence type="predicted"/>
<keyword evidence="2" id="KW-1185">Reference proteome</keyword>
<evidence type="ECO:0000313" key="2">
    <source>
        <dbReference type="Proteomes" id="UP001459277"/>
    </source>
</evidence>
<sequence>MDDPLKVLQALPNLMNLRLYEGCRGEQLHFEGGGFQKLKSLWLGNLRTLSKLIIEESAMPLLERLVIGPSPLLKEVPSGIYHLKNLKTLEALDLSKEFVLSMQPDEGHDFWKVKHVPSVIFRYWIRGLHCIVYKLGDPELLEILRDNS</sequence>
<gene>
    <name evidence="1" type="ORF">SO802_005512</name>
</gene>
<dbReference type="InterPro" id="IPR032675">
    <property type="entry name" value="LRR_dom_sf"/>
</dbReference>
<dbReference type="Proteomes" id="UP001459277">
    <property type="component" value="Unassembled WGS sequence"/>
</dbReference>
<dbReference type="AlphaFoldDB" id="A0AAW2DLJ9"/>
<reference evidence="1 2" key="1">
    <citation type="submission" date="2024-01" db="EMBL/GenBank/DDBJ databases">
        <title>A telomere-to-telomere, gap-free genome of sweet tea (Lithocarpus litseifolius).</title>
        <authorList>
            <person name="Zhou J."/>
        </authorList>
    </citation>
    <scope>NUCLEOTIDE SEQUENCE [LARGE SCALE GENOMIC DNA]</scope>
    <source>
        <strain evidence="1">Zhou-2022a</strain>
        <tissue evidence="1">Leaf</tissue>
    </source>
</reference>
<accession>A0AAW2DLJ9</accession>
<name>A0AAW2DLJ9_9ROSI</name>
<protein>
    <submittedName>
        <fullName evidence="1">Uncharacterized protein</fullName>
    </submittedName>
</protein>
<dbReference type="PANTHER" id="PTHR15140:SF57">
    <property type="entry name" value="RX N-TERMINAL DOMAIN-CONTAINING PROTEIN"/>
    <property type="match status" value="1"/>
</dbReference>
<dbReference type="PANTHER" id="PTHR15140">
    <property type="entry name" value="TUBULIN-SPECIFIC CHAPERONE E"/>
    <property type="match status" value="1"/>
</dbReference>
<dbReference type="SUPFAM" id="SSF52047">
    <property type="entry name" value="RNI-like"/>
    <property type="match status" value="1"/>
</dbReference>
<organism evidence="1 2">
    <name type="scientific">Lithocarpus litseifolius</name>
    <dbReference type="NCBI Taxonomy" id="425828"/>
    <lineage>
        <taxon>Eukaryota</taxon>
        <taxon>Viridiplantae</taxon>
        <taxon>Streptophyta</taxon>
        <taxon>Embryophyta</taxon>
        <taxon>Tracheophyta</taxon>
        <taxon>Spermatophyta</taxon>
        <taxon>Magnoliopsida</taxon>
        <taxon>eudicotyledons</taxon>
        <taxon>Gunneridae</taxon>
        <taxon>Pentapetalae</taxon>
        <taxon>rosids</taxon>
        <taxon>fabids</taxon>
        <taxon>Fagales</taxon>
        <taxon>Fagaceae</taxon>
        <taxon>Lithocarpus</taxon>
    </lineage>
</organism>